<dbReference type="PANTHER" id="PTHR30204">
    <property type="entry name" value="REDOX-CYCLING DRUG-SENSING TRANSCRIPTIONAL ACTIVATOR SOXR"/>
    <property type="match status" value="1"/>
</dbReference>
<accession>A0A128F9B2</accession>
<keyword evidence="3" id="KW-0238">DNA-binding</keyword>
<evidence type="ECO:0000313" key="6">
    <source>
        <dbReference type="EMBL" id="CZF83369.1"/>
    </source>
</evidence>
<dbReference type="Proteomes" id="UP000073601">
    <property type="component" value="Unassembled WGS sequence"/>
</dbReference>
<evidence type="ECO:0000256" key="4">
    <source>
        <dbReference type="ARBA" id="ARBA00023163"/>
    </source>
</evidence>
<dbReference type="Gene3D" id="1.10.1660.10">
    <property type="match status" value="1"/>
</dbReference>
<dbReference type="OrthoDB" id="9808480at2"/>
<name>A0A128F9B2_9GAMM</name>
<dbReference type="AlphaFoldDB" id="A0A128F9B2"/>
<dbReference type="RefSeq" id="WP_062710428.1">
    <property type="nucleotide sequence ID" value="NZ_CAWRCI010000023.1"/>
</dbReference>
<dbReference type="PRINTS" id="PR00040">
    <property type="entry name" value="HTHMERR"/>
</dbReference>
<gene>
    <name evidence="6" type="primary">hmrR</name>
    <name evidence="6" type="ORF">GMA8713_02637</name>
</gene>
<evidence type="ECO:0000256" key="3">
    <source>
        <dbReference type="ARBA" id="ARBA00023125"/>
    </source>
</evidence>
<dbReference type="EMBL" id="FIZY01000023">
    <property type="protein sequence ID" value="CZF83369.1"/>
    <property type="molecule type" value="Genomic_DNA"/>
</dbReference>
<dbReference type="SMART" id="SM00422">
    <property type="entry name" value="HTH_MERR"/>
    <property type="match status" value="1"/>
</dbReference>
<keyword evidence="1" id="KW-0678">Repressor</keyword>
<keyword evidence="4" id="KW-0804">Transcription</keyword>
<feature type="domain" description="HTH merR-type" evidence="5">
    <location>
        <begin position="1"/>
        <end position="68"/>
    </location>
</feature>
<keyword evidence="2" id="KW-0805">Transcription regulation</keyword>
<dbReference type="GO" id="GO:0003700">
    <property type="term" value="F:DNA-binding transcription factor activity"/>
    <property type="evidence" value="ECO:0007669"/>
    <property type="project" value="InterPro"/>
</dbReference>
<reference evidence="7" key="1">
    <citation type="submission" date="2016-02" db="EMBL/GenBank/DDBJ databases">
        <authorList>
            <person name="Rodrigo-Torres Lidia"/>
            <person name="Arahal R.David."/>
        </authorList>
    </citation>
    <scope>NUCLEOTIDE SEQUENCE [LARGE SCALE GENOMIC DNA]</scope>
    <source>
        <strain evidence="7">CECT 8713</strain>
    </source>
</reference>
<dbReference type="Pfam" id="PF13411">
    <property type="entry name" value="MerR_1"/>
    <property type="match status" value="1"/>
</dbReference>
<protein>
    <submittedName>
        <fullName evidence="6">HTH-type transcriptional regulator HmrR</fullName>
    </submittedName>
</protein>
<evidence type="ECO:0000313" key="7">
    <source>
        <dbReference type="Proteomes" id="UP000073601"/>
    </source>
</evidence>
<dbReference type="InterPro" id="IPR000551">
    <property type="entry name" value="MerR-type_HTH_dom"/>
</dbReference>
<dbReference type="InterPro" id="IPR009061">
    <property type="entry name" value="DNA-bd_dom_put_sf"/>
</dbReference>
<dbReference type="PANTHER" id="PTHR30204:SF69">
    <property type="entry name" value="MERR-FAMILY TRANSCRIPTIONAL REGULATOR"/>
    <property type="match status" value="1"/>
</dbReference>
<sequence length="135" mass="15532">MYIGKLSEVTGASIKAIRFYEEIGLLNNIKRAGKYRVYNKDHIALVRLIIKAKSLGFTLSQMKKFVERERHASPWHSILEMITQRIADINDTIIQLEMKKEHLSEYRTSILDCLENNPSCALEDAKLDSPLIGRL</sequence>
<proteinExistence type="predicted"/>
<evidence type="ECO:0000259" key="5">
    <source>
        <dbReference type="PROSITE" id="PS50937"/>
    </source>
</evidence>
<dbReference type="PROSITE" id="PS50937">
    <property type="entry name" value="HTH_MERR_2"/>
    <property type="match status" value="1"/>
</dbReference>
<dbReference type="GO" id="GO:0003677">
    <property type="term" value="F:DNA binding"/>
    <property type="evidence" value="ECO:0007669"/>
    <property type="project" value="UniProtKB-KW"/>
</dbReference>
<dbReference type="InterPro" id="IPR047057">
    <property type="entry name" value="MerR_fam"/>
</dbReference>
<evidence type="ECO:0000256" key="1">
    <source>
        <dbReference type="ARBA" id="ARBA00022491"/>
    </source>
</evidence>
<keyword evidence="7" id="KW-1185">Reference proteome</keyword>
<dbReference type="SUPFAM" id="SSF46955">
    <property type="entry name" value="Putative DNA-binding domain"/>
    <property type="match status" value="1"/>
</dbReference>
<evidence type="ECO:0000256" key="2">
    <source>
        <dbReference type="ARBA" id="ARBA00023015"/>
    </source>
</evidence>
<organism evidence="6 7">
    <name type="scientific">Grimontia marina</name>
    <dbReference type="NCBI Taxonomy" id="646534"/>
    <lineage>
        <taxon>Bacteria</taxon>
        <taxon>Pseudomonadati</taxon>
        <taxon>Pseudomonadota</taxon>
        <taxon>Gammaproteobacteria</taxon>
        <taxon>Vibrionales</taxon>
        <taxon>Vibrionaceae</taxon>
        <taxon>Grimontia</taxon>
    </lineage>
</organism>